<evidence type="ECO:0000256" key="4">
    <source>
        <dbReference type="ARBA" id="ARBA00023136"/>
    </source>
</evidence>
<sequence>MALNPIGADILYTIANLVVTDAFEAKTQALAGGIFNMLAQFGKSVGIATTSLIARRITLQEDEPDRRHALLYGFRAGWYFNFGLNCLSIGVTLWGLRGIKRIGVKQE</sequence>
<accession>A0A2P8AIJ6</accession>
<dbReference type="EMBL" id="NHZQ01000003">
    <property type="protein sequence ID" value="PSK60292.1"/>
    <property type="molecule type" value="Genomic_DNA"/>
</dbReference>
<reference evidence="6 7" key="1">
    <citation type="submission" date="2017-05" db="EMBL/GenBank/DDBJ databases">
        <title>Draft genome sequence of Elsinoe australis.</title>
        <authorList>
            <person name="Cheng Q."/>
        </authorList>
    </citation>
    <scope>NUCLEOTIDE SEQUENCE [LARGE SCALE GENOMIC DNA]</scope>
    <source>
        <strain evidence="6 7">NL1</strain>
    </source>
</reference>
<evidence type="ECO:0000256" key="1">
    <source>
        <dbReference type="ARBA" id="ARBA00004141"/>
    </source>
</evidence>
<comment type="subcellular location">
    <subcellularLocation>
        <location evidence="1">Membrane</location>
        <topology evidence="1">Multi-pass membrane protein</topology>
    </subcellularLocation>
</comment>
<organism evidence="6 7">
    <name type="scientific">Elsinoe australis</name>
    <dbReference type="NCBI Taxonomy" id="40998"/>
    <lineage>
        <taxon>Eukaryota</taxon>
        <taxon>Fungi</taxon>
        <taxon>Dikarya</taxon>
        <taxon>Ascomycota</taxon>
        <taxon>Pezizomycotina</taxon>
        <taxon>Dothideomycetes</taxon>
        <taxon>Dothideomycetidae</taxon>
        <taxon>Myriangiales</taxon>
        <taxon>Elsinoaceae</taxon>
        <taxon>Elsinoe</taxon>
    </lineage>
</organism>
<dbReference type="PANTHER" id="PTHR42718:SF27">
    <property type="entry name" value="TRANSPORTER, PUTATIVE-RELATED"/>
    <property type="match status" value="1"/>
</dbReference>
<keyword evidence="3 5" id="KW-1133">Transmembrane helix</keyword>
<dbReference type="Proteomes" id="UP000243723">
    <property type="component" value="Unassembled WGS sequence"/>
</dbReference>
<keyword evidence="2 5" id="KW-0812">Transmembrane</keyword>
<evidence type="ECO:0000313" key="6">
    <source>
        <dbReference type="EMBL" id="PSK60292.1"/>
    </source>
</evidence>
<comment type="caution">
    <text evidence="6">The sequence shown here is derived from an EMBL/GenBank/DDBJ whole genome shotgun (WGS) entry which is preliminary data.</text>
</comment>
<dbReference type="OrthoDB" id="2130629at2759"/>
<protein>
    <recommendedName>
        <fullName evidence="8">Major facilitator superfamily (MFS) profile domain-containing protein</fullName>
    </recommendedName>
</protein>
<evidence type="ECO:0000313" key="7">
    <source>
        <dbReference type="Proteomes" id="UP000243723"/>
    </source>
</evidence>
<dbReference type="PANTHER" id="PTHR42718">
    <property type="entry name" value="MAJOR FACILITATOR SUPERFAMILY MULTIDRUG TRANSPORTER MFSC"/>
    <property type="match status" value="1"/>
</dbReference>
<dbReference type="SUPFAM" id="SSF103473">
    <property type="entry name" value="MFS general substrate transporter"/>
    <property type="match status" value="1"/>
</dbReference>
<keyword evidence="7" id="KW-1185">Reference proteome</keyword>
<dbReference type="GO" id="GO:0016020">
    <property type="term" value="C:membrane"/>
    <property type="evidence" value="ECO:0007669"/>
    <property type="project" value="UniProtKB-SubCell"/>
</dbReference>
<name>A0A2P8AIJ6_9PEZI</name>
<evidence type="ECO:0008006" key="8">
    <source>
        <dbReference type="Google" id="ProtNLM"/>
    </source>
</evidence>
<proteinExistence type="predicted"/>
<dbReference type="AlphaFoldDB" id="A0A2P8AIJ6"/>
<evidence type="ECO:0000256" key="3">
    <source>
        <dbReference type="ARBA" id="ARBA00022989"/>
    </source>
</evidence>
<evidence type="ECO:0000256" key="2">
    <source>
        <dbReference type="ARBA" id="ARBA00022692"/>
    </source>
</evidence>
<gene>
    <name evidence="6" type="ORF">B9Z65_442</name>
</gene>
<dbReference type="InterPro" id="IPR036259">
    <property type="entry name" value="MFS_trans_sf"/>
</dbReference>
<evidence type="ECO:0000256" key="5">
    <source>
        <dbReference type="SAM" id="Phobius"/>
    </source>
</evidence>
<keyword evidence="4 5" id="KW-0472">Membrane</keyword>
<feature type="transmembrane region" description="Helical" evidence="5">
    <location>
        <begin position="76"/>
        <end position="96"/>
    </location>
</feature>
<dbReference type="Gene3D" id="1.20.1250.20">
    <property type="entry name" value="MFS general substrate transporter like domains"/>
    <property type="match status" value="1"/>
</dbReference>